<name>A0A848LWW8_9BACT</name>
<dbReference type="AlphaFoldDB" id="A0A848LWW8"/>
<accession>A0A848LWW8</accession>
<evidence type="ECO:0000313" key="2">
    <source>
        <dbReference type="Proteomes" id="UP000518300"/>
    </source>
</evidence>
<reference evidence="1 2" key="1">
    <citation type="submission" date="2020-04" db="EMBL/GenBank/DDBJ databases">
        <title>Draft genome of Pyxidicoccus fallax type strain.</title>
        <authorList>
            <person name="Whitworth D.E."/>
        </authorList>
    </citation>
    <scope>NUCLEOTIDE SEQUENCE [LARGE SCALE GENOMIC DNA]</scope>
    <source>
        <strain evidence="1 2">DSM 14698</strain>
    </source>
</reference>
<keyword evidence="2" id="KW-1185">Reference proteome</keyword>
<gene>
    <name evidence="1" type="ORF">HG543_45820</name>
</gene>
<proteinExistence type="predicted"/>
<organism evidence="1 2">
    <name type="scientific">Pyxidicoccus fallax</name>
    <dbReference type="NCBI Taxonomy" id="394095"/>
    <lineage>
        <taxon>Bacteria</taxon>
        <taxon>Pseudomonadati</taxon>
        <taxon>Myxococcota</taxon>
        <taxon>Myxococcia</taxon>
        <taxon>Myxococcales</taxon>
        <taxon>Cystobacterineae</taxon>
        <taxon>Myxococcaceae</taxon>
        <taxon>Pyxidicoccus</taxon>
    </lineage>
</organism>
<comment type="caution">
    <text evidence="1">The sequence shown here is derived from an EMBL/GenBank/DDBJ whole genome shotgun (WGS) entry which is preliminary data.</text>
</comment>
<evidence type="ECO:0000313" key="1">
    <source>
        <dbReference type="EMBL" id="NMO22129.1"/>
    </source>
</evidence>
<dbReference type="EMBL" id="JABBJJ010000387">
    <property type="protein sequence ID" value="NMO22129.1"/>
    <property type="molecule type" value="Genomic_DNA"/>
</dbReference>
<evidence type="ECO:0008006" key="3">
    <source>
        <dbReference type="Google" id="ProtNLM"/>
    </source>
</evidence>
<dbReference type="Proteomes" id="UP000518300">
    <property type="component" value="Unassembled WGS sequence"/>
</dbReference>
<dbReference type="RefSeq" id="WP_169351288.1">
    <property type="nucleotide sequence ID" value="NZ_JABBJJ010000387.1"/>
</dbReference>
<protein>
    <recommendedName>
        <fullName evidence="3">Thioredoxin domain-containing protein</fullName>
    </recommendedName>
</protein>
<sequence length="151" mass="16157">MHERGEVPLFRLEAEGGGPRGTLDAWQRRDMLVALLHPGCDVCQALHRILQERAPGLRTGEAEVMAVVPQGAAGVQVPPGALVDVEGRVSRSLAEAFGGEGRLGIASRFGGLYAAVDIHSGPTQRVLDEALEWLDLAQRQCGECQAPLAWD</sequence>